<feature type="domain" description="HTH deoR-type" evidence="4">
    <location>
        <begin position="6"/>
        <end position="61"/>
    </location>
</feature>
<dbReference type="SUPFAM" id="SSF46785">
    <property type="entry name" value="Winged helix' DNA-binding domain"/>
    <property type="match status" value="1"/>
</dbReference>
<dbReference type="KEGG" id="tdf:H9L22_16930"/>
<sequence length="263" mass="28528">MSRLDEETRREAIYRALQRQGEARGSDLARQFGVSAVTIRKDLSALERRGVLIRVHGGARRTATRDEGSFSFRLADAAPQKRDIARRAARLVHAGDTIALDSSSSAHHLAEALIHLRDLVVVTNALPAASLLLDRSDATVVLVGGPLRRSSRATMAGLDDICFDRRVDIGFFGAHSVSAEQGAGEISADEARSKQALVKLCDRIVLLADASKMHGDSPHHWCQPTGVRRLVTDAGIPPDEVDRWRALGVTVDIPQPPSSRTTP</sequence>
<dbReference type="InterPro" id="IPR037171">
    <property type="entry name" value="NagB/RpiA_transferase-like"/>
</dbReference>
<proteinExistence type="predicted"/>
<dbReference type="Gene3D" id="3.40.50.1360">
    <property type="match status" value="1"/>
</dbReference>
<keyword evidence="1" id="KW-0805">Transcription regulation</keyword>
<dbReference type="AlphaFoldDB" id="A0A7H0H5H1"/>
<dbReference type="SUPFAM" id="SSF100950">
    <property type="entry name" value="NagB/RpiA/CoA transferase-like"/>
    <property type="match status" value="1"/>
</dbReference>
<accession>A0A7H0H5H1</accession>
<dbReference type="InterPro" id="IPR036388">
    <property type="entry name" value="WH-like_DNA-bd_sf"/>
</dbReference>
<dbReference type="SMART" id="SM01134">
    <property type="entry name" value="DeoRC"/>
    <property type="match status" value="1"/>
</dbReference>
<dbReference type="Pfam" id="PF08220">
    <property type="entry name" value="HTH_DeoR"/>
    <property type="match status" value="1"/>
</dbReference>
<dbReference type="InterPro" id="IPR014036">
    <property type="entry name" value="DeoR-like_C"/>
</dbReference>
<keyword evidence="2" id="KW-0238">DNA-binding</keyword>
<dbReference type="SMART" id="SM00420">
    <property type="entry name" value="HTH_DEOR"/>
    <property type="match status" value="1"/>
</dbReference>
<evidence type="ECO:0000256" key="3">
    <source>
        <dbReference type="ARBA" id="ARBA00023163"/>
    </source>
</evidence>
<dbReference type="PANTHER" id="PTHR30363:SF44">
    <property type="entry name" value="AGA OPERON TRANSCRIPTIONAL REPRESSOR-RELATED"/>
    <property type="match status" value="1"/>
</dbReference>
<keyword evidence="3" id="KW-0804">Transcription</keyword>
<reference evidence="5 6" key="1">
    <citation type="submission" date="2020-08" db="EMBL/GenBank/DDBJ databases">
        <title>Genome sequence of Tessaracoccus defluvii JCM 17540T.</title>
        <authorList>
            <person name="Hyun D.-W."/>
            <person name="Bae J.-W."/>
        </authorList>
    </citation>
    <scope>NUCLEOTIDE SEQUENCE [LARGE SCALE GENOMIC DNA]</scope>
    <source>
        <strain evidence="5 6">JCM 17540</strain>
    </source>
</reference>
<dbReference type="Gene3D" id="1.10.10.10">
    <property type="entry name" value="Winged helix-like DNA-binding domain superfamily/Winged helix DNA-binding domain"/>
    <property type="match status" value="1"/>
</dbReference>
<name>A0A7H0H5H1_9ACTN</name>
<dbReference type="GO" id="GO:0003677">
    <property type="term" value="F:DNA binding"/>
    <property type="evidence" value="ECO:0007669"/>
    <property type="project" value="UniProtKB-KW"/>
</dbReference>
<dbReference type="PROSITE" id="PS51000">
    <property type="entry name" value="HTH_DEOR_2"/>
    <property type="match status" value="1"/>
</dbReference>
<dbReference type="InterPro" id="IPR001034">
    <property type="entry name" value="DeoR_HTH"/>
</dbReference>
<evidence type="ECO:0000259" key="4">
    <source>
        <dbReference type="PROSITE" id="PS51000"/>
    </source>
</evidence>
<evidence type="ECO:0000313" key="6">
    <source>
        <dbReference type="Proteomes" id="UP000516117"/>
    </source>
</evidence>
<dbReference type="InterPro" id="IPR018356">
    <property type="entry name" value="Tscrpt_reg_HTH_DeoR_CS"/>
</dbReference>
<dbReference type="InterPro" id="IPR050313">
    <property type="entry name" value="Carb_Metab_HTH_regulators"/>
</dbReference>
<evidence type="ECO:0000256" key="1">
    <source>
        <dbReference type="ARBA" id="ARBA00023015"/>
    </source>
</evidence>
<evidence type="ECO:0000256" key="2">
    <source>
        <dbReference type="ARBA" id="ARBA00023125"/>
    </source>
</evidence>
<dbReference type="Pfam" id="PF00455">
    <property type="entry name" value="DeoRC"/>
    <property type="match status" value="1"/>
</dbReference>
<keyword evidence="6" id="KW-1185">Reference proteome</keyword>
<organism evidence="5 6">
    <name type="scientific">Tessaracoccus defluvii</name>
    <dbReference type="NCBI Taxonomy" id="1285901"/>
    <lineage>
        <taxon>Bacteria</taxon>
        <taxon>Bacillati</taxon>
        <taxon>Actinomycetota</taxon>
        <taxon>Actinomycetes</taxon>
        <taxon>Propionibacteriales</taxon>
        <taxon>Propionibacteriaceae</taxon>
        <taxon>Tessaracoccus</taxon>
    </lineage>
</organism>
<protein>
    <submittedName>
        <fullName evidence="5">DeoR/GlpR transcriptional regulator</fullName>
    </submittedName>
</protein>
<dbReference type="PRINTS" id="PR00037">
    <property type="entry name" value="HTHLACR"/>
</dbReference>
<dbReference type="EMBL" id="CP060789">
    <property type="protein sequence ID" value="QNP55787.1"/>
    <property type="molecule type" value="Genomic_DNA"/>
</dbReference>
<dbReference type="Proteomes" id="UP000516117">
    <property type="component" value="Chromosome"/>
</dbReference>
<gene>
    <name evidence="5" type="ORF">H9L22_16930</name>
</gene>
<dbReference type="PANTHER" id="PTHR30363">
    <property type="entry name" value="HTH-TYPE TRANSCRIPTIONAL REGULATOR SRLR-RELATED"/>
    <property type="match status" value="1"/>
</dbReference>
<dbReference type="RefSeq" id="WP_187720916.1">
    <property type="nucleotide sequence ID" value="NZ_BAABBL010000010.1"/>
</dbReference>
<dbReference type="InterPro" id="IPR036390">
    <property type="entry name" value="WH_DNA-bd_sf"/>
</dbReference>
<evidence type="ECO:0000313" key="5">
    <source>
        <dbReference type="EMBL" id="QNP55787.1"/>
    </source>
</evidence>
<dbReference type="PROSITE" id="PS00894">
    <property type="entry name" value="HTH_DEOR_1"/>
    <property type="match status" value="1"/>
</dbReference>
<dbReference type="GO" id="GO:0003700">
    <property type="term" value="F:DNA-binding transcription factor activity"/>
    <property type="evidence" value="ECO:0007669"/>
    <property type="project" value="InterPro"/>
</dbReference>